<evidence type="ECO:0008006" key="3">
    <source>
        <dbReference type="Google" id="ProtNLM"/>
    </source>
</evidence>
<dbReference type="Proteomes" id="UP000640333">
    <property type="component" value="Unassembled WGS sequence"/>
</dbReference>
<accession>A0A8J7FBN8</accession>
<gene>
    <name evidence="1" type="ORF">IOQ59_15135</name>
</gene>
<protein>
    <recommendedName>
        <fullName evidence="3">Porin</fullName>
    </recommendedName>
</protein>
<dbReference type="AlphaFoldDB" id="A0A8J7FBN8"/>
<name>A0A8J7FBN8_9GAMM</name>
<keyword evidence="2" id="KW-1185">Reference proteome</keyword>
<comment type="caution">
    <text evidence="1">The sequence shown here is derived from an EMBL/GenBank/DDBJ whole genome shotgun (WGS) entry which is preliminary data.</text>
</comment>
<dbReference type="EMBL" id="JADEYS010000016">
    <property type="protein sequence ID" value="MBE9398590.1"/>
    <property type="molecule type" value="Genomic_DNA"/>
</dbReference>
<evidence type="ECO:0000313" key="2">
    <source>
        <dbReference type="Proteomes" id="UP000640333"/>
    </source>
</evidence>
<evidence type="ECO:0000313" key="1">
    <source>
        <dbReference type="EMBL" id="MBE9398590.1"/>
    </source>
</evidence>
<dbReference type="SUPFAM" id="SSF56935">
    <property type="entry name" value="Porins"/>
    <property type="match status" value="1"/>
</dbReference>
<proteinExistence type="predicted"/>
<organism evidence="1 2">
    <name type="scientific">Pontibacterium sinense</name>
    <dbReference type="NCBI Taxonomy" id="2781979"/>
    <lineage>
        <taxon>Bacteria</taxon>
        <taxon>Pseudomonadati</taxon>
        <taxon>Pseudomonadota</taxon>
        <taxon>Gammaproteobacteria</taxon>
        <taxon>Oceanospirillales</taxon>
        <taxon>Oceanospirillaceae</taxon>
        <taxon>Pontibacterium</taxon>
    </lineage>
</organism>
<reference evidence="1" key="1">
    <citation type="submission" date="2020-10" db="EMBL/GenBank/DDBJ databases">
        <title>Bacterium isolated from coastal waters sediment.</title>
        <authorList>
            <person name="Chen R.-J."/>
            <person name="Lu D.-C."/>
            <person name="Zhu K.-L."/>
            <person name="Du Z.-J."/>
        </authorList>
    </citation>
    <scope>NUCLEOTIDE SEQUENCE</scope>
    <source>
        <strain evidence="1">N1Y112</strain>
    </source>
</reference>
<dbReference type="Pfam" id="PF06980">
    <property type="entry name" value="DUF1302"/>
    <property type="match status" value="1"/>
</dbReference>
<sequence>MLPSLFAITTLCQPLLAAEEWGDDSWGEEEESTPWHGFVELSAGARLDSDPVLPDEDLTLADMRAQLEIADYIGGNRYSLKADLYADGVEHGLHGELREALLDISPGQNLDLRIGQQILTWGTGDLLFINDMFPKDWVSYFSGRDDQYLKAPSASAKLSYYNEAANIDLVWTPLFTSDRFIDGERFSYFDAMSGQQTAQHLVPLDPEETPDNGELALRLHGTQAGTEWALYAYRGFWKQPNAMTAAGDAYFSRLNTYGASVRGNLGAGIANAELGWYEGEDHRGDDPRLPNDQLRLLVGYEQELVANLTAATQYYLEWIQDYSALTRTDGNSRFRPDEKRHVWTLRLTYRMMQDNLILSWFNYWSPSDEDMFLRPSVTYRFDDSTSLVTGANIFVGEKEHTFFGQFEDASSVYARLRYSF</sequence>
<dbReference type="InterPro" id="IPR010727">
    <property type="entry name" value="DUF1302"/>
</dbReference>